<dbReference type="RefSeq" id="WP_109319233.1">
    <property type="nucleotide sequence ID" value="NZ_QFWT01000003.1"/>
</dbReference>
<dbReference type="Gene3D" id="2.40.10.220">
    <property type="entry name" value="predicted glycosyltransferase like domains"/>
    <property type="match status" value="1"/>
</dbReference>
<dbReference type="InterPro" id="IPR009875">
    <property type="entry name" value="PilZ_domain"/>
</dbReference>
<dbReference type="Pfam" id="PF07238">
    <property type="entry name" value="PilZ"/>
    <property type="match status" value="1"/>
</dbReference>
<gene>
    <name evidence="2" type="ORF">DI392_07215</name>
</gene>
<dbReference type="EMBL" id="QFWT01000003">
    <property type="protein sequence ID" value="PWI33981.1"/>
    <property type="molecule type" value="Genomic_DNA"/>
</dbReference>
<protein>
    <recommendedName>
        <fullName evidence="1">PilZ domain-containing protein</fullName>
    </recommendedName>
</protein>
<reference evidence="2 3" key="1">
    <citation type="submission" date="2018-05" db="EMBL/GenBank/DDBJ databases">
        <title>Vibrio limimaris sp. nov., isolated from marine sediment.</title>
        <authorList>
            <person name="Li C.-M."/>
        </authorList>
    </citation>
    <scope>NUCLEOTIDE SEQUENCE [LARGE SCALE GENOMIC DNA]</scope>
    <source>
        <strain evidence="2 3">E4404</strain>
    </source>
</reference>
<organism evidence="2 3">
    <name type="scientific">Vibrio albus</name>
    <dbReference type="NCBI Taxonomy" id="2200953"/>
    <lineage>
        <taxon>Bacteria</taxon>
        <taxon>Pseudomonadati</taxon>
        <taxon>Pseudomonadota</taxon>
        <taxon>Gammaproteobacteria</taxon>
        <taxon>Vibrionales</taxon>
        <taxon>Vibrionaceae</taxon>
        <taxon>Vibrio</taxon>
    </lineage>
</organism>
<dbReference type="SUPFAM" id="SSF141371">
    <property type="entry name" value="PilZ domain-like"/>
    <property type="match status" value="2"/>
</dbReference>
<comment type="caution">
    <text evidence="2">The sequence shown here is derived from an EMBL/GenBank/DDBJ whole genome shotgun (WGS) entry which is preliminary data.</text>
</comment>
<keyword evidence="3" id="KW-1185">Reference proteome</keyword>
<proteinExistence type="predicted"/>
<evidence type="ECO:0000313" key="2">
    <source>
        <dbReference type="EMBL" id="PWI33981.1"/>
    </source>
</evidence>
<accession>A0A2U3BB16</accession>
<feature type="domain" description="PilZ" evidence="1">
    <location>
        <begin position="121"/>
        <end position="213"/>
    </location>
</feature>
<dbReference type="OrthoDB" id="5915058at2"/>
<evidence type="ECO:0000313" key="3">
    <source>
        <dbReference type="Proteomes" id="UP000245362"/>
    </source>
</evidence>
<dbReference type="AlphaFoldDB" id="A0A2U3BB16"/>
<dbReference type="GO" id="GO:0035438">
    <property type="term" value="F:cyclic-di-GMP binding"/>
    <property type="evidence" value="ECO:0007669"/>
    <property type="project" value="InterPro"/>
</dbReference>
<dbReference type="Proteomes" id="UP000245362">
    <property type="component" value="Unassembled WGS sequence"/>
</dbReference>
<sequence length="225" mass="25391">MPYFIPNSSELEKYLTIGSRFSAVFIFENGEEYSGQCSFTGMKKDQYLIFEITARTLESLITYKADISSSSSGIQVIIRGFADTESGHIIAFRTQLLGIRSAFSWLMFVEFPERVEAKVVRKDKRLKINLQTEAAFGKTAAIVVVRDISVSGCCLYVEQDIELHQGDEVKVKLQFDNLSEPLQLCTIANWRKNGAGYSVGMTFNRPIALSDQLRLELLQYSPLNL</sequence>
<dbReference type="InterPro" id="IPR012349">
    <property type="entry name" value="Split_barrel_FMN-bd"/>
</dbReference>
<dbReference type="Gene3D" id="2.30.110.10">
    <property type="entry name" value="Electron Transport, Fmn-binding Protein, Chain A"/>
    <property type="match status" value="1"/>
</dbReference>
<name>A0A2U3BB16_9VIBR</name>
<evidence type="ECO:0000259" key="1">
    <source>
        <dbReference type="Pfam" id="PF07238"/>
    </source>
</evidence>